<comment type="subcellular location">
    <subcellularLocation>
        <location evidence="1">Membrane</location>
        <topology evidence="1">Multi-pass membrane protein</topology>
    </subcellularLocation>
</comment>
<evidence type="ECO:0000256" key="4">
    <source>
        <dbReference type="ARBA" id="ARBA00022989"/>
    </source>
</evidence>
<dbReference type="Pfam" id="PF03741">
    <property type="entry name" value="TerC"/>
    <property type="match status" value="1"/>
</dbReference>
<feature type="transmembrane region" description="Helical" evidence="6">
    <location>
        <begin position="173"/>
        <end position="193"/>
    </location>
</feature>
<sequence>MLDYFSAFCILLFLEIVLGIDNIIFISVVTSRLHENSGIRYFGLGLALFFRLVALFSVSTLLKLKQPVFYALSIQDVIFIIGGLFLSFKGLSEIIHDAKPKINNEFKVYSKLSAVLYIAFIDLVFSIDSLLTALAITQNMLLIALAFSVTIVFMGVASDVVSKWITLFPELKTLALVFITSIGIVLLFDGIHIEINKNYLYFAFGFSLIVQLCNIARKSISLSDK</sequence>
<organism evidence="7 8">
    <name type="scientific">Neorickettsia helminthoeca str. Oregon</name>
    <dbReference type="NCBI Taxonomy" id="1286528"/>
    <lineage>
        <taxon>Bacteria</taxon>
        <taxon>Pseudomonadati</taxon>
        <taxon>Pseudomonadota</taxon>
        <taxon>Alphaproteobacteria</taxon>
        <taxon>Rickettsiales</taxon>
        <taxon>Anaplasmataceae</taxon>
        <taxon>Neorickettsia</taxon>
    </lineage>
</organism>
<feature type="transmembrane region" description="Helical" evidence="6">
    <location>
        <begin position="112"/>
        <end position="136"/>
    </location>
</feature>
<feature type="transmembrane region" description="Helical" evidence="6">
    <location>
        <begin position="142"/>
        <end position="161"/>
    </location>
</feature>
<accession>X5HMI6</accession>
<dbReference type="EMBL" id="CP007481">
    <property type="protein sequence ID" value="AHX11685.1"/>
    <property type="molecule type" value="Genomic_DNA"/>
</dbReference>
<dbReference type="InterPro" id="IPR005496">
    <property type="entry name" value="Integral_membrane_TerC"/>
</dbReference>
<feature type="transmembrane region" description="Helical" evidence="6">
    <location>
        <begin position="41"/>
        <end position="62"/>
    </location>
</feature>
<proteinExistence type="inferred from homology"/>
<evidence type="ECO:0000256" key="6">
    <source>
        <dbReference type="SAM" id="Phobius"/>
    </source>
</evidence>
<reference evidence="7 8" key="1">
    <citation type="submission" date="2014-03" db="EMBL/GenBank/DDBJ databases">
        <title>Sequencing and Comparison of Genomes and Transcriptome Profiles of Human Ehrlichiosis Agents.</title>
        <authorList>
            <person name="Lin M."/>
            <person name="Daugherty S.C."/>
            <person name="Nagaraj S."/>
            <person name="Cheng Z."/>
            <person name="Xiong Q."/>
            <person name="Lin F.-Y."/>
            <person name="Sengamalay N."/>
            <person name="Ott S."/>
            <person name="Godinez A."/>
            <person name="Tallon L.J."/>
            <person name="Sadzewicz L."/>
            <person name="Fraser C.M."/>
            <person name="Dunning Hotopp J.C."/>
            <person name="Rikihisa Y."/>
        </authorList>
    </citation>
    <scope>NUCLEOTIDE SEQUENCE [LARGE SCALE GENOMIC DNA]</scope>
    <source>
        <strain evidence="7 8">Oregon</strain>
    </source>
</reference>
<dbReference type="PANTHER" id="PTHR30238:SF4">
    <property type="entry name" value="SLL1022 PROTEIN"/>
    <property type="match status" value="1"/>
</dbReference>
<feature type="transmembrane region" description="Helical" evidence="6">
    <location>
        <begin position="6"/>
        <end position="29"/>
    </location>
</feature>
<dbReference type="GO" id="GO:0016020">
    <property type="term" value="C:membrane"/>
    <property type="evidence" value="ECO:0007669"/>
    <property type="project" value="UniProtKB-SubCell"/>
</dbReference>
<dbReference type="Proteomes" id="UP000023755">
    <property type="component" value="Chromosome"/>
</dbReference>
<evidence type="ECO:0000256" key="1">
    <source>
        <dbReference type="ARBA" id="ARBA00004141"/>
    </source>
</evidence>
<evidence type="ECO:0000313" key="7">
    <source>
        <dbReference type="EMBL" id="AHX11685.1"/>
    </source>
</evidence>
<keyword evidence="8" id="KW-1185">Reference proteome</keyword>
<name>X5HMI6_9RICK</name>
<feature type="transmembrane region" description="Helical" evidence="6">
    <location>
        <begin position="199"/>
        <end position="216"/>
    </location>
</feature>
<evidence type="ECO:0000256" key="5">
    <source>
        <dbReference type="ARBA" id="ARBA00023136"/>
    </source>
</evidence>
<gene>
    <name evidence="7" type="ORF">NHE_0753</name>
</gene>
<dbReference type="AlphaFoldDB" id="X5HMI6"/>
<keyword evidence="5 6" id="KW-0472">Membrane</keyword>
<protein>
    <submittedName>
        <fullName evidence="7">Integral membrane TerC family protein</fullName>
    </submittedName>
</protein>
<dbReference type="PANTHER" id="PTHR30238">
    <property type="entry name" value="MEMBRANE BOUND PREDICTED REDOX MODULATOR"/>
    <property type="match status" value="1"/>
</dbReference>
<feature type="transmembrane region" description="Helical" evidence="6">
    <location>
        <begin position="68"/>
        <end position="91"/>
    </location>
</feature>
<dbReference type="KEGG" id="nhm:NHE_0753"/>
<dbReference type="HOGENOM" id="CLU_064910_0_1_5"/>
<dbReference type="RefSeq" id="WP_038560001.1">
    <property type="nucleotide sequence ID" value="NZ_CP007481.1"/>
</dbReference>
<evidence type="ECO:0000256" key="2">
    <source>
        <dbReference type="ARBA" id="ARBA00007511"/>
    </source>
</evidence>
<dbReference type="OrthoDB" id="9805314at2"/>
<comment type="similarity">
    <text evidence="2">Belongs to the TerC family.</text>
</comment>
<keyword evidence="3 6" id="KW-0812">Transmembrane</keyword>
<evidence type="ECO:0000313" key="8">
    <source>
        <dbReference type="Proteomes" id="UP000023755"/>
    </source>
</evidence>
<evidence type="ECO:0000256" key="3">
    <source>
        <dbReference type="ARBA" id="ARBA00022692"/>
    </source>
</evidence>
<keyword evidence="4 6" id="KW-1133">Transmembrane helix</keyword>